<dbReference type="InterPro" id="IPR024185">
    <property type="entry name" value="FTHF_cligase-like_sf"/>
</dbReference>
<comment type="cofactor">
    <cofactor evidence="2">
        <name>Mg(2+)</name>
        <dbReference type="ChEBI" id="CHEBI:18420"/>
    </cofactor>
</comment>
<accession>A0A7Y6TWX1</accession>
<evidence type="ECO:0000256" key="1">
    <source>
        <dbReference type="PIRSR" id="PIRSR006806-1"/>
    </source>
</evidence>
<comment type="catalytic activity">
    <reaction evidence="2">
        <text>(6S)-5-formyl-5,6,7,8-tetrahydrofolate + ATP = (6R)-5,10-methenyltetrahydrofolate + ADP + phosphate</text>
        <dbReference type="Rhea" id="RHEA:10488"/>
        <dbReference type="ChEBI" id="CHEBI:30616"/>
        <dbReference type="ChEBI" id="CHEBI:43474"/>
        <dbReference type="ChEBI" id="CHEBI:57455"/>
        <dbReference type="ChEBI" id="CHEBI:57457"/>
        <dbReference type="ChEBI" id="CHEBI:456216"/>
        <dbReference type="EC" id="6.3.3.2"/>
    </reaction>
</comment>
<proteinExistence type="inferred from homology"/>
<dbReference type="NCBIfam" id="TIGR02727">
    <property type="entry name" value="MTHFS_bact"/>
    <property type="match status" value="1"/>
</dbReference>
<dbReference type="GO" id="GO:0030272">
    <property type="term" value="F:5-formyltetrahydrofolate cyclo-ligase activity"/>
    <property type="evidence" value="ECO:0007669"/>
    <property type="project" value="UniProtKB-EC"/>
</dbReference>
<gene>
    <name evidence="3" type="ORF">HQN59_11915</name>
</gene>
<keyword evidence="2" id="KW-0067">ATP-binding</keyword>
<evidence type="ECO:0000313" key="3">
    <source>
        <dbReference type="EMBL" id="NUZ06467.1"/>
    </source>
</evidence>
<keyword evidence="2" id="KW-0479">Metal-binding</keyword>
<reference evidence="3 4" key="1">
    <citation type="submission" date="2020-06" db="EMBL/GenBank/DDBJ databases">
        <title>Schlegella sp. ID0723 isolated from air conditioner.</title>
        <authorList>
            <person name="Kim D.Y."/>
            <person name="Kim D.-U."/>
        </authorList>
    </citation>
    <scope>NUCLEOTIDE SEQUENCE [LARGE SCALE GENOMIC DNA]</scope>
    <source>
        <strain evidence="3 4">ID0723</strain>
    </source>
</reference>
<dbReference type="PIRSF" id="PIRSF006806">
    <property type="entry name" value="FTHF_cligase"/>
    <property type="match status" value="1"/>
</dbReference>
<sequence>MRRRLIAERAAFAAGDAAADASRALAAALAAVIVELEPDCLGVYSPMRHEFNVADALEADSRLAALDLALPFARRDPVAMEYRRWDRRVASLSDELGLPTGAGPRVVPDVVLVPCVGFSADGWRLGYGGGYFDRWLAAHPHVTSVGVAWSFAEIDAQAAAAAPHDQLLTLVVTERGVVGA</sequence>
<dbReference type="EC" id="6.3.3.2" evidence="2"/>
<organism evidence="3 4">
    <name type="scientific">Piscinibacter koreensis</name>
    <dbReference type="NCBI Taxonomy" id="2742824"/>
    <lineage>
        <taxon>Bacteria</taxon>
        <taxon>Pseudomonadati</taxon>
        <taxon>Pseudomonadota</taxon>
        <taxon>Betaproteobacteria</taxon>
        <taxon>Burkholderiales</taxon>
        <taxon>Sphaerotilaceae</taxon>
        <taxon>Piscinibacter</taxon>
    </lineage>
</organism>
<dbReference type="InterPro" id="IPR002698">
    <property type="entry name" value="FTHF_cligase"/>
</dbReference>
<dbReference type="GO" id="GO:0046872">
    <property type="term" value="F:metal ion binding"/>
    <property type="evidence" value="ECO:0007669"/>
    <property type="project" value="UniProtKB-KW"/>
</dbReference>
<keyword evidence="4" id="KW-1185">Reference proteome</keyword>
<dbReference type="GO" id="GO:0005524">
    <property type="term" value="F:ATP binding"/>
    <property type="evidence" value="ECO:0007669"/>
    <property type="project" value="UniProtKB-KW"/>
</dbReference>
<feature type="binding site" evidence="1">
    <location>
        <position position="50"/>
    </location>
    <ligand>
        <name>substrate</name>
    </ligand>
</feature>
<protein>
    <recommendedName>
        <fullName evidence="2">5-formyltetrahydrofolate cyclo-ligase</fullName>
        <ecNumber evidence="2">6.3.3.2</ecNumber>
    </recommendedName>
</protein>
<evidence type="ECO:0000313" key="4">
    <source>
        <dbReference type="Proteomes" id="UP000529637"/>
    </source>
</evidence>
<evidence type="ECO:0000256" key="2">
    <source>
        <dbReference type="RuleBase" id="RU361279"/>
    </source>
</evidence>
<keyword evidence="2" id="KW-0460">Magnesium</keyword>
<dbReference type="Gene3D" id="3.40.50.10420">
    <property type="entry name" value="NagB/RpiA/CoA transferase-like"/>
    <property type="match status" value="1"/>
</dbReference>
<dbReference type="EMBL" id="JABWMJ010000005">
    <property type="protein sequence ID" value="NUZ06467.1"/>
    <property type="molecule type" value="Genomic_DNA"/>
</dbReference>
<keyword evidence="3" id="KW-0436">Ligase</keyword>
<comment type="caution">
    <text evidence="3">The sequence shown here is derived from an EMBL/GenBank/DDBJ whole genome shotgun (WGS) entry which is preliminary data.</text>
</comment>
<dbReference type="SUPFAM" id="SSF100950">
    <property type="entry name" value="NagB/RpiA/CoA transferase-like"/>
    <property type="match status" value="1"/>
</dbReference>
<keyword evidence="2" id="KW-0547">Nucleotide-binding</keyword>
<dbReference type="Proteomes" id="UP000529637">
    <property type="component" value="Unassembled WGS sequence"/>
</dbReference>
<dbReference type="AlphaFoldDB" id="A0A7Y6TWX1"/>
<dbReference type="InterPro" id="IPR037171">
    <property type="entry name" value="NagB/RpiA_transferase-like"/>
</dbReference>
<name>A0A7Y6TWX1_9BURK</name>
<dbReference type="Pfam" id="PF01812">
    <property type="entry name" value="5-FTHF_cyc-lig"/>
    <property type="match status" value="1"/>
</dbReference>
<comment type="similarity">
    <text evidence="2">Belongs to the 5-formyltetrahydrofolate cyclo-ligase family.</text>
</comment>